<accession>A6DMX7</accession>
<evidence type="ECO:0000313" key="10">
    <source>
        <dbReference type="EMBL" id="EDM27013.1"/>
    </source>
</evidence>
<dbReference type="PROSITE" id="PS00018">
    <property type="entry name" value="EF_HAND_1"/>
    <property type="match status" value="2"/>
</dbReference>
<dbReference type="SUPFAM" id="SSF53649">
    <property type="entry name" value="Alkaline phosphatase-like"/>
    <property type="match status" value="1"/>
</dbReference>
<comment type="similarity">
    <text evidence="2">Belongs to the sulfatase family.</text>
</comment>
<evidence type="ECO:0000256" key="7">
    <source>
        <dbReference type="SAM" id="MobiDB-lite"/>
    </source>
</evidence>
<dbReference type="InterPro" id="IPR024607">
    <property type="entry name" value="Sulfatase_CS"/>
</dbReference>
<protein>
    <submittedName>
        <fullName evidence="10">N-acetyl-galactosamine-6-sulfatase (GALNS)</fullName>
    </submittedName>
</protein>
<dbReference type="RefSeq" id="WP_007279220.1">
    <property type="nucleotide sequence ID" value="NZ_ABCK01000012.1"/>
</dbReference>
<feature type="compositionally biased region" description="Basic residues" evidence="7">
    <location>
        <begin position="491"/>
        <end position="507"/>
    </location>
</feature>
<dbReference type="Gene3D" id="3.30.1120.10">
    <property type="match status" value="1"/>
</dbReference>
<evidence type="ECO:0000256" key="8">
    <source>
        <dbReference type="SAM" id="SignalP"/>
    </source>
</evidence>
<evidence type="ECO:0000256" key="3">
    <source>
        <dbReference type="ARBA" id="ARBA00022723"/>
    </source>
</evidence>
<dbReference type="PROSITE" id="PS50222">
    <property type="entry name" value="EF_HAND_2"/>
    <property type="match status" value="1"/>
</dbReference>
<dbReference type="InterPro" id="IPR017850">
    <property type="entry name" value="Alkaline_phosphatase_core_sf"/>
</dbReference>
<comment type="caution">
    <text evidence="10">The sequence shown here is derived from an EMBL/GenBank/DDBJ whole genome shotgun (WGS) entry which is preliminary data.</text>
</comment>
<dbReference type="AlphaFoldDB" id="A6DMX7"/>
<dbReference type="EMBL" id="ABCK01000012">
    <property type="protein sequence ID" value="EDM27013.1"/>
    <property type="molecule type" value="Genomic_DNA"/>
</dbReference>
<keyword evidence="5" id="KW-0378">Hydrolase</keyword>
<dbReference type="GO" id="GO:0004065">
    <property type="term" value="F:arylsulfatase activity"/>
    <property type="evidence" value="ECO:0007669"/>
    <property type="project" value="TreeGrafter"/>
</dbReference>
<reference evidence="10 11" key="1">
    <citation type="journal article" date="2010" name="J. Bacteriol.">
        <title>Genome sequence of Lentisphaera araneosa HTCC2155T, the type species of the order Lentisphaerales in the phylum Lentisphaerae.</title>
        <authorList>
            <person name="Thrash J.C."/>
            <person name="Cho J.C."/>
            <person name="Vergin K.L."/>
            <person name="Morris R.M."/>
            <person name="Giovannoni S.J."/>
        </authorList>
    </citation>
    <scope>NUCLEOTIDE SEQUENCE [LARGE SCALE GENOMIC DNA]</scope>
    <source>
        <strain evidence="10 11">HTCC2155</strain>
    </source>
</reference>
<dbReference type="GO" id="GO:0005509">
    <property type="term" value="F:calcium ion binding"/>
    <property type="evidence" value="ECO:0007669"/>
    <property type="project" value="InterPro"/>
</dbReference>
<dbReference type="eggNOG" id="COG3119">
    <property type="taxonomic scope" value="Bacteria"/>
</dbReference>
<dbReference type="OrthoDB" id="9783154at2"/>
<feature type="chain" id="PRO_5002694564" evidence="8">
    <location>
        <begin position="20"/>
        <end position="578"/>
    </location>
</feature>
<name>A6DMX7_9BACT</name>
<evidence type="ECO:0000256" key="5">
    <source>
        <dbReference type="ARBA" id="ARBA00022801"/>
    </source>
</evidence>
<comment type="cofactor">
    <cofactor evidence="1">
        <name>Ca(2+)</name>
        <dbReference type="ChEBI" id="CHEBI:29108"/>
    </cofactor>
</comment>
<evidence type="ECO:0000256" key="1">
    <source>
        <dbReference type="ARBA" id="ARBA00001913"/>
    </source>
</evidence>
<keyword evidence="11" id="KW-1185">Reference proteome</keyword>
<feature type="signal peptide" evidence="8">
    <location>
        <begin position="1"/>
        <end position="19"/>
    </location>
</feature>
<evidence type="ECO:0000256" key="6">
    <source>
        <dbReference type="ARBA" id="ARBA00022837"/>
    </source>
</evidence>
<dbReference type="Pfam" id="PF00884">
    <property type="entry name" value="Sulfatase"/>
    <property type="match status" value="1"/>
</dbReference>
<dbReference type="InterPro" id="IPR000917">
    <property type="entry name" value="Sulfatase_N"/>
</dbReference>
<feature type="domain" description="EF-hand" evidence="9">
    <location>
        <begin position="520"/>
        <end position="555"/>
    </location>
</feature>
<dbReference type="STRING" id="313628.LNTAR_07209"/>
<dbReference type="PANTHER" id="PTHR42693:SF42">
    <property type="entry name" value="ARYLSULFATASE G"/>
    <property type="match status" value="1"/>
</dbReference>
<dbReference type="SUPFAM" id="SSF47473">
    <property type="entry name" value="EF-hand"/>
    <property type="match status" value="1"/>
</dbReference>
<dbReference type="Gene3D" id="1.10.238.10">
    <property type="entry name" value="EF-hand"/>
    <property type="match status" value="1"/>
</dbReference>
<dbReference type="InterPro" id="IPR002048">
    <property type="entry name" value="EF_hand_dom"/>
</dbReference>
<dbReference type="PROSITE" id="PS00523">
    <property type="entry name" value="SULFATASE_1"/>
    <property type="match status" value="1"/>
</dbReference>
<evidence type="ECO:0000256" key="4">
    <source>
        <dbReference type="ARBA" id="ARBA00022729"/>
    </source>
</evidence>
<feature type="region of interest" description="Disordered" evidence="7">
    <location>
        <begin position="469"/>
        <end position="578"/>
    </location>
</feature>
<evidence type="ECO:0000256" key="2">
    <source>
        <dbReference type="ARBA" id="ARBA00008779"/>
    </source>
</evidence>
<sequence length="578" mass="64529">MLKKYCFLLSFFTVGLIAAADKPMNVVFILADDLGWSDTELYGQTKLYKTPNIMRLAKMGCTFDRAYSNSPLCSPTRASFLTGQTPARHGSTQPRHHTKTVALKAELAKKARPTEKALPVSTATRLDTNFPTIGKMMKQAGYETGHFGKWHLGPEPYSPLQHGFDVDIPHHTGAGPGKSYVAPWSQEHIKPNYEKEYIEDRMVEECLKWVDGLSGDKPFFMNYWMFSVHAPFDAKQELIDKYKKVIDPNSKQRSALYAAMVQSLDDAVGALLEGLESRGLMDNTVIIFTSDNGGNIYSQLDEGIVPTSNFPLSGGKASMCEGGVRVPCTVVWPGVTKAGSRSDEIVQTSDFYTTIIKGSGIALPEGHVVDGIDIRPALKGEKLDRKAIFTYFPCIVPVPEWLPPSMSVHSGKWKLVRVFFGGENGEHDYKLYDLSNDIAEENNLADSNPELLKRLDNLIEAYLTETNAVTPVPNPDFDPKQFDPTAIGKRPASKKKGQKAKSKKPTPKKNTPAKQVSAAAKKPALEQQFTRRDKNKDGKLDYNEFIVKPERDNEKLKSNFNKRDSNKDRYLSQQEYVK</sequence>
<gene>
    <name evidence="10" type="ORF">LNTAR_07209</name>
</gene>
<evidence type="ECO:0000259" key="9">
    <source>
        <dbReference type="PROSITE" id="PS50222"/>
    </source>
</evidence>
<dbReference type="Gene3D" id="3.40.720.10">
    <property type="entry name" value="Alkaline Phosphatase, subunit A"/>
    <property type="match status" value="1"/>
</dbReference>
<keyword evidence="4 8" id="KW-0732">Signal</keyword>
<evidence type="ECO:0000313" key="11">
    <source>
        <dbReference type="Proteomes" id="UP000004947"/>
    </source>
</evidence>
<dbReference type="Proteomes" id="UP000004947">
    <property type="component" value="Unassembled WGS sequence"/>
</dbReference>
<dbReference type="InterPro" id="IPR050738">
    <property type="entry name" value="Sulfatase"/>
</dbReference>
<feature type="compositionally biased region" description="Basic and acidic residues" evidence="7">
    <location>
        <begin position="529"/>
        <end position="570"/>
    </location>
</feature>
<organism evidence="10 11">
    <name type="scientific">Lentisphaera araneosa HTCC2155</name>
    <dbReference type="NCBI Taxonomy" id="313628"/>
    <lineage>
        <taxon>Bacteria</taxon>
        <taxon>Pseudomonadati</taxon>
        <taxon>Lentisphaerota</taxon>
        <taxon>Lentisphaeria</taxon>
        <taxon>Lentisphaerales</taxon>
        <taxon>Lentisphaeraceae</taxon>
        <taxon>Lentisphaera</taxon>
    </lineage>
</organism>
<keyword evidence="3" id="KW-0479">Metal-binding</keyword>
<keyword evidence="6" id="KW-0106">Calcium</keyword>
<dbReference type="InterPro" id="IPR018247">
    <property type="entry name" value="EF_Hand_1_Ca_BS"/>
</dbReference>
<proteinExistence type="inferred from homology"/>
<dbReference type="PANTHER" id="PTHR42693">
    <property type="entry name" value="ARYLSULFATASE FAMILY MEMBER"/>
    <property type="match status" value="1"/>
</dbReference>
<dbReference type="InterPro" id="IPR011992">
    <property type="entry name" value="EF-hand-dom_pair"/>
</dbReference>
<dbReference type="CDD" id="cd16144">
    <property type="entry name" value="ARS_like"/>
    <property type="match status" value="1"/>
</dbReference>